<reference evidence="1 2" key="1">
    <citation type="journal article" date="2016" name="Nat. Commun.">
        <title>Thousands of microbial genomes shed light on interconnected biogeochemical processes in an aquifer system.</title>
        <authorList>
            <person name="Anantharaman K."/>
            <person name="Brown C.T."/>
            <person name="Hug L.A."/>
            <person name="Sharon I."/>
            <person name="Castelle C.J."/>
            <person name="Probst A.J."/>
            <person name="Thomas B.C."/>
            <person name="Singh A."/>
            <person name="Wilkins M.J."/>
            <person name="Karaoz U."/>
            <person name="Brodie E.L."/>
            <person name="Williams K.H."/>
            <person name="Hubbard S.S."/>
            <person name="Banfield J.F."/>
        </authorList>
    </citation>
    <scope>NUCLEOTIDE SEQUENCE [LARGE SCALE GENOMIC DNA]</scope>
</reference>
<dbReference type="AlphaFoldDB" id="A0A1F5YL41"/>
<dbReference type="Proteomes" id="UP000177396">
    <property type="component" value="Unassembled WGS sequence"/>
</dbReference>
<comment type="caution">
    <text evidence="1">The sequence shown here is derived from an EMBL/GenBank/DDBJ whole genome shotgun (WGS) entry which is preliminary data.</text>
</comment>
<sequence length="94" mass="11034">MLTQKIIGTEYKKIKYHGQVKFLIFECNNCHNNFSKMESYCKKQLKIHQHACCFCSPACRDQYFRKQSAAQGTPKGNSHKKETSLFGWINKLLR</sequence>
<name>A0A1F5YL41_9BACT</name>
<dbReference type="EMBL" id="MFJB01000008">
    <property type="protein sequence ID" value="OGG00891.1"/>
    <property type="molecule type" value="Genomic_DNA"/>
</dbReference>
<accession>A0A1F5YL41</accession>
<protein>
    <submittedName>
        <fullName evidence="1">Uncharacterized protein</fullName>
    </submittedName>
</protein>
<proteinExistence type="predicted"/>
<organism evidence="1 2">
    <name type="scientific">Candidatus Gottesmanbacteria bacterium RBG_16_38_7b</name>
    <dbReference type="NCBI Taxonomy" id="1798372"/>
    <lineage>
        <taxon>Bacteria</taxon>
        <taxon>Candidatus Gottesmaniibacteriota</taxon>
    </lineage>
</organism>
<gene>
    <name evidence="1" type="ORF">A2153_06115</name>
</gene>
<evidence type="ECO:0000313" key="2">
    <source>
        <dbReference type="Proteomes" id="UP000177396"/>
    </source>
</evidence>
<evidence type="ECO:0000313" key="1">
    <source>
        <dbReference type="EMBL" id="OGG00891.1"/>
    </source>
</evidence>